<gene>
    <name evidence="6" type="ordered locus">Ccel_0993</name>
</gene>
<dbReference type="Gene3D" id="2.60.40.10">
    <property type="entry name" value="Immunoglobulins"/>
    <property type="match status" value="3"/>
</dbReference>
<dbReference type="CDD" id="cd00005">
    <property type="entry name" value="CBM9_like_1"/>
    <property type="match status" value="1"/>
</dbReference>
<dbReference type="EMBL" id="CP001348">
    <property type="protein sequence ID" value="ACL75355.1"/>
    <property type="molecule type" value="Genomic_DNA"/>
</dbReference>
<dbReference type="eggNOG" id="COG5520">
    <property type="taxonomic scope" value="Bacteria"/>
</dbReference>
<dbReference type="Gene3D" id="1.20.1270.70">
    <property type="entry name" value="Designed single chain three-helix bundle"/>
    <property type="match status" value="1"/>
</dbReference>
<evidence type="ECO:0000259" key="4">
    <source>
        <dbReference type="PROSITE" id="PS50853"/>
    </source>
</evidence>
<feature type="domain" description="SLH" evidence="5">
    <location>
        <begin position="2229"/>
        <end position="2286"/>
    </location>
</feature>
<dbReference type="InterPro" id="IPR001119">
    <property type="entry name" value="SLH_dom"/>
</dbReference>
<dbReference type="SUPFAM" id="SSF49344">
    <property type="entry name" value="CBD9-like"/>
    <property type="match status" value="1"/>
</dbReference>
<feature type="domain" description="Fibronectin type-III" evidence="4">
    <location>
        <begin position="1801"/>
        <end position="1888"/>
    </location>
</feature>
<keyword evidence="1" id="KW-0677">Repeat</keyword>
<dbReference type="Gene3D" id="2.60.40.1190">
    <property type="match status" value="1"/>
</dbReference>
<feature type="domain" description="SLH" evidence="5">
    <location>
        <begin position="2167"/>
        <end position="2224"/>
    </location>
</feature>
<dbReference type="InterPro" id="IPR036116">
    <property type="entry name" value="FN3_sf"/>
</dbReference>
<dbReference type="InterPro" id="IPR003961">
    <property type="entry name" value="FN3_dom"/>
</dbReference>
<dbReference type="eggNOG" id="COG3693">
    <property type="taxonomic scope" value="Bacteria"/>
</dbReference>
<proteinExistence type="predicted"/>
<accession>B8I995</accession>
<dbReference type="GO" id="GO:0016052">
    <property type="term" value="P:carbohydrate catabolic process"/>
    <property type="evidence" value="ECO:0007669"/>
    <property type="project" value="InterPro"/>
</dbReference>
<dbReference type="Pfam" id="PF00041">
    <property type="entry name" value="fn3"/>
    <property type="match status" value="3"/>
</dbReference>
<dbReference type="SMART" id="SM00060">
    <property type="entry name" value="FN3"/>
    <property type="match status" value="3"/>
</dbReference>
<dbReference type="SUPFAM" id="SSF49899">
    <property type="entry name" value="Concanavalin A-like lectins/glucanases"/>
    <property type="match status" value="1"/>
</dbReference>
<evidence type="ECO:0000256" key="3">
    <source>
        <dbReference type="SAM" id="SignalP"/>
    </source>
</evidence>
<dbReference type="PROSITE" id="PS51272">
    <property type="entry name" value="SLH"/>
    <property type="match status" value="3"/>
</dbReference>
<feature type="domain" description="Fibronectin type-III" evidence="4">
    <location>
        <begin position="1702"/>
        <end position="1789"/>
    </location>
</feature>
<sequence length="2286" mass="246120" precursor="true">MKLVGWYQYRKCLSVFLALIIAFGSFFSLAASPVAAEGETNDPVQATFYVSPAGDDNNPGTIDEPFKTLAKAKEHVRTLPKTGGDIVVQIADGFYPLDETLVFDKDDSGSASCTIRYEAAPGAKPVISGGEMLEKGVWTEATDLTQTGGLTAYKTTLNRDEKLRAIYVNDKRANMTLSGTITSADRTTEGTPTVSFDGTDNPWAWQNGNNIRAAIVFSESVGLTPDTKNPQNIEAESMGGSTARWARPFVCFASAESAPEASGKVGGTMLRFQMPYAAISQSLSNNTQYNPGNNQVIRNAFEFLNKRGDFYFDQAESTLYYIPLEGEDINTADVVIPKLETVVDLRGIPVGDRLNPVEGSDEGRVTNITFDGLRFAHTDYKLYELTGTYTLSDGSGPVTTSSRGFASVQGCIVNKVYFPSYINWHETFYRGYDIPPAAVMVNAARNIKVLNGEIALTGFNGIHLENDVKDCEVTGNYIADTLSSGVVVGHPTHIYENDKPTTHESAVKVGETPIGDWAGVDKEKYTSGTEAVPQDIFITNNFLYRNCYGFPGANSLTSFYTTNMQVLHNYLYDSTYGAMSIGWGWCEYDGYGYTNHGTDKNGSPYAGTHETSLARSPDISTTSRDNKINYNRVEEICTVVNDSGAIYSLGRQGDPGNLPDGGTWDTVDSLTSSPVTDPNSNWHPDNWTNFTEMNYNFLDPNPNNKPTTSNNWTNGFHPDEGSTFIKMIGNVVQSKLSHSPGRSRLYEFNNWKRKSDMIAIDGFVDGNNDQNGGPRITFKNYKSEERIWPVRGNEIVLNSGLTDEYTHMIPRSLIADTEFELASNVIMGKGETLNRRGLLKPEDTVWLAPADTTEFVEGSNMTKAAGDEKTIVAPSAAGEYKLYIVYADGRETATSKFTAYVDASASAVNVEDGKNYEVSAVRPLKLTLSEDFTYTLNGEPVVNGYDISTEGSWTLVLSTPTAPATKTINFTTTVSLANKLLPADVSVAPGGTVRFAYDLDDATKKIWISSSSGGHFDGGDDESVASGDMLGMAAPVVPGPYVIFVLAEDGEVLSQSHARVVVRDMTPVDIPREGLDLWLKADEGVTTDDTGNVIGWKNMGGVAATLVPADVPGTGGDNLGPANGNPTLKKDVYDYVNFDAASRPLKAKNFKDYNDKSEMTIYTLVKPTTTANNSSDQSGLVYFGLNENYNDWAANDGWSGINLGVGTNRITLRFGNTVQWSGGGSTFTTDIAGLTSVRAQLNGTNREVYVNNISIGSDSNSAALKGNRSDLGVGYTMSAVTPYRFLGQVAQILIYDRVLEADEIVKVEAYFDEYKKGNGGIANPVSQAVDKTLLTALINDVNNLDDTIYTVDSWNTFESALSDAKTAASNQEIDQEAADNAYFALRSAFKALTLLPSGIGTSAYGTPVLGGAELDPLWNTTVTLPIFKHLTMANGPANGTAKVLWDDTNLYVLVRIKDPVLNSSNSAAHEQDSVEIFVDETNSKAASYGAGMGQYRINYLNAKSFNPSSISTGFESFAKVVDGGYYIETKIPFKTGVPEIPKNGHVIGFDVQINDAGATGGRQDIVMWHDETGNSWSNGSQWGVVTLVKADSNDTAAPTWPEGSTMTAPEIGINAVTLNWSPAQDDVGVTSYEIYNGTDMIGKVAGNINSFEAANLNAETEYTFTVQAVDQAGNTSTDGPSVTFTTLPDDGQGDTEAPYWPEGSSIAVSEVTETGLTLTWPAALDNTAVTGYVIYDGATQVAVLAGDVTSYAISGLKAGTEYTFTIKAKDASLNWSETGLSVTETTKQEEPKDTTAPVWPEGSTLSAAGVSQTGLQLNWTAAQDDTGVNSYKVYRGSTLIATVPGTTSSYNVSGLSSGTSYVFSVQAGDAAGNWSSNGPTVNVTTKSASSSSSTPPPVETTVPGKVKISAPVVDTAKGISKVTVDANELSRALTQAKVATVEIPKTAGMNAYVTSLPSSALVSGDASKAIQIVSEEAAVTLPLNMLSATDLAGADRIELSIEKSDAGELDSPKKAIVGDKPVFDIKLIVNGEEKAWSNAEAALTVKIPYAPTSIELANTEYLTVWYLSPDGQAVKMNDAKYVPSEKAMVFTTTHLSKYAVVYTKKDFLDMQKHSWAVEAVKALAENGIIEGTSGTEFSPAEKITREEYVAWLVRTLGMTADFNNNFSDVKETDKYYKEIGIAKELGISVGYKGEFSPEREISRQELVTMTINALKIADKPLEIGTAEDIKKYTDAGKIAKYATENMATMVRMGFITGNSKTTLNPVGVATRAEAAVILYKIYLMEW</sequence>
<dbReference type="PROSITE" id="PS50853">
    <property type="entry name" value="FN3"/>
    <property type="match status" value="3"/>
</dbReference>
<dbReference type="PANTHER" id="PTHR36453">
    <property type="entry name" value="SECRETED PROTEIN-RELATED"/>
    <property type="match status" value="1"/>
</dbReference>
<feature type="domain" description="Fibronectin type-III" evidence="4">
    <location>
        <begin position="1597"/>
        <end position="1689"/>
    </location>
</feature>
<feature type="chain" id="PRO_5038958278" evidence="3">
    <location>
        <begin position="31"/>
        <end position="2286"/>
    </location>
</feature>
<dbReference type="GO" id="GO:0030246">
    <property type="term" value="F:carbohydrate binding"/>
    <property type="evidence" value="ECO:0007669"/>
    <property type="project" value="InterPro"/>
</dbReference>
<dbReference type="HOGENOM" id="CLU_230298_0_0_9"/>
<dbReference type="Proteomes" id="UP000001349">
    <property type="component" value="Chromosome"/>
</dbReference>
<reference evidence="6 7" key="1">
    <citation type="submission" date="2009-01" db="EMBL/GenBank/DDBJ databases">
        <title>Complete sequence of Clostridium cellulolyticum H10.</title>
        <authorList>
            <consortium name="US DOE Joint Genome Institute"/>
            <person name="Lucas S."/>
            <person name="Copeland A."/>
            <person name="Lapidus A."/>
            <person name="Glavina del Rio T."/>
            <person name="Dalin E."/>
            <person name="Tice H."/>
            <person name="Bruce D."/>
            <person name="Goodwin L."/>
            <person name="Pitluck S."/>
            <person name="Chertkov O."/>
            <person name="Saunders E."/>
            <person name="Brettin T."/>
            <person name="Detter J.C."/>
            <person name="Han C."/>
            <person name="Larimer F."/>
            <person name="Land M."/>
            <person name="Hauser L."/>
            <person name="Kyrpides N."/>
            <person name="Ivanova N."/>
            <person name="Zhou J."/>
            <person name="Richardson P."/>
        </authorList>
    </citation>
    <scope>NUCLEOTIDE SEQUENCE [LARGE SCALE GENOMIC DNA]</scope>
    <source>
        <strain evidence="7">ATCC 35319 / DSM 5812 / JCM 6584 / H10</strain>
    </source>
</reference>
<dbReference type="InterPro" id="IPR013320">
    <property type="entry name" value="ConA-like_dom_sf"/>
</dbReference>
<feature type="signal peptide" evidence="3">
    <location>
        <begin position="1"/>
        <end position="30"/>
    </location>
</feature>
<keyword evidence="3" id="KW-0732">Signal</keyword>
<evidence type="ECO:0000256" key="1">
    <source>
        <dbReference type="ARBA" id="ARBA00022737"/>
    </source>
</evidence>
<dbReference type="CDD" id="cd00063">
    <property type="entry name" value="FN3"/>
    <property type="match status" value="3"/>
</dbReference>
<dbReference type="GO" id="GO:0004553">
    <property type="term" value="F:hydrolase activity, hydrolyzing O-glycosyl compounds"/>
    <property type="evidence" value="ECO:0007669"/>
    <property type="project" value="InterPro"/>
</dbReference>
<keyword evidence="7" id="KW-1185">Reference proteome</keyword>
<dbReference type="STRING" id="394503.Ccel_0993"/>
<dbReference type="Gene3D" id="2.160.20.10">
    <property type="entry name" value="Single-stranded right-handed beta-helix, Pectin lyase-like"/>
    <property type="match status" value="1"/>
</dbReference>
<dbReference type="PANTHER" id="PTHR36453:SF1">
    <property type="entry name" value="RIGHT HANDED BETA HELIX DOMAIN-CONTAINING PROTEIN"/>
    <property type="match status" value="1"/>
</dbReference>
<evidence type="ECO:0000313" key="6">
    <source>
        <dbReference type="EMBL" id="ACL75355.1"/>
    </source>
</evidence>
<dbReference type="Pfam" id="PF06452">
    <property type="entry name" value="CBM9_1"/>
    <property type="match status" value="1"/>
</dbReference>
<evidence type="ECO:0000313" key="7">
    <source>
        <dbReference type="Proteomes" id="UP000001349"/>
    </source>
</evidence>
<protein>
    <submittedName>
        <fullName evidence="6">Carbohydrate-binding family 9</fullName>
    </submittedName>
</protein>
<dbReference type="SUPFAM" id="SSF51126">
    <property type="entry name" value="Pectin lyase-like"/>
    <property type="match status" value="1"/>
</dbReference>
<dbReference type="InterPro" id="IPR012334">
    <property type="entry name" value="Pectin_lyas_fold"/>
</dbReference>
<evidence type="ECO:0000256" key="2">
    <source>
        <dbReference type="SAM" id="MobiDB-lite"/>
    </source>
</evidence>
<dbReference type="Pfam" id="PF00395">
    <property type="entry name" value="SLH"/>
    <property type="match status" value="3"/>
</dbReference>
<dbReference type="CAZy" id="CBM9">
    <property type="family name" value="Carbohydrate-Binding Module Family 9"/>
</dbReference>
<organism evidence="6 7">
    <name type="scientific">Ruminiclostridium cellulolyticum (strain ATCC 35319 / DSM 5812 / JCM 6584 / H10)</name>
    <name type="common">Clostridium cellulolyticum</name>
    <dbReference type="NCBI Taxonomy" id="394503"/>
    <lineage>
        <taxon>Bacteria</taxon>
        <taxon>Bacillati</taxon>
        <taxon>Bacillota</taxon>
        <taxon>Clostridia</taxon>
        <taxon>Eubacteriales</taxon>
        <taxon>Oscillospiraceae</taxon>
        <taxon>Ruminiclostridium</taxon>
    </lineage>
</organism>
<evidence type="ECO:0000259" key="5">
    <source>
        <dbReference type="PROSITE" id="PS51272"/>
    </source>
</evidence>
<dbReference type="InterPro" id="IPR013783">
    <property type="entry name" value="Ig-like_fold"/>
</dbReference>
<feature type="region of interest" description="Disordered" evidence="2">
    <location>
        <begin position="1882"/>
        <end position="1901"/>
    </location>
</feature>
<name>B8I995_RUMCH</name>
<feature type="domain" description="SLH" evidence="5">
    <location>
        <begin position="2103"/>
        <end position="2166"/>
    </location>
</feature>
<dbReference type="InterPro" id="IPR011050">
    <property type="entry name" value="Pectin_lyase_fold/virulence"/>
</dbReference>
<dbReference type="SUPFAM" id="SSF49265">
    <property type="entry name" value="Fibronectin type III"/>
    <property type="match status" value="2"/>
</dbReference>
<dbReference type="eggNOG" id="COG4733">
    <property type="taxonomic scope" value="Bacteria"/>
</dbReference>
<dbReference type="InterPro" id="IPR010502">
    <property type="entry name" value="Carb-bd_dom_fam9"/>
</dbReference>
<dbReference type="RefSeq" id="WP_015924512.1">
    <property type="nucleotide sequence ID" value="NC_011898.1"/>
</dbReference>
<dbReference type="OrthoDB" id="9808066at2"/>
<dbReference type="KEGG" id="cce:Ccel_0993"/>